<dbReference type="AlphaFoldDB" id="A0A7W6HND5"/>
<proteinExistence type="predicted"/>
<dbReference type="EMBL" id="JACIED010000003">
    <property type="protein sequence ID" value="MBB4008444.1"/>
    <property type="molecule type" value="Genomic_DNA"/>
</dbReference>
<comment type="caution">
    <text evidence="1">The sequence shown here is derived from an EMBL/GenBank/DDBJ whole genome shotgun (WGS) entry which is preliminary data.</text>
</comment>
<protein>
    <submittedName>
        <fullName evidence="1">Uncharacterized protein</fullName>
    </submittedName>
</protein>
<gene>
    <name evidence="1" type="ORF">GGQ71_002724</name>
</gene>
<evidence type="ECO:0000313" key="1">
    <source>
        <dbReference type="EMBL" id="MBB4008444.1"/>
    </source>
</evidence>
<organism evidence="1 2">
    <name type="scientific">Allorhizobium taibaishanense</name>
    <dbReference type="NCBI Taxonomy" id="887144"/>
    <lineage>
        <taxon>Bacteria</taxon>
        <taxon>Pseudomonadati</taxon>
        <taxon>Pseudomonadota</taxon>
        <taxon>Alphaproteobacteria</taxon>
        <taxon>Hyphomicrobiales</taxon>
        <taxon>Rhizobiaceae</taxon>
        <taxon>Rhizobium/Agrobacterium group</taxon>
        <taxon>Allorhizobium</taxon>
    </lineage>
</organism>
<name>A0A7W6HND5_9HYPH</name>
<reference evidence="1 2" key="1">
    <citation type="submission" date="2020-08" db="EMBL/GenBank/DDBJ databases">
        <title>Genomic Encyclopedia of Type Strains, Phase IV (KMG-IV): sequencing the most valuable type-strain genomes for metagenomic binning, comparative biology and taxonomic classification.</title>
        <authorList>
            <person name="Goeker M."/>
        </authorList>
    </citation>
    <scope>NUCLEOTIDE SEQUENCE [LARGE SCALE GENOMIC DNA]</scope>
    <source>
        <strain evidence="1 2">DSM 100021</strain>
    </source>
</reference>
<sequence length="30" mass="3379">MPHYGLMGKPTLLRVSFPIDAKATVYQTRS</sequence>
<accession>A0A7W6HND5</accession>
<evidence type="ECO:0000313" key="2">
    <source>
        <dbReference type="Proteomes" id="UP000544107"/>
    </source>
</evidence>
<dbReference type="Proteomes" id="UP000544107">
    <property type="component" value="Unassembled WGS sequence"/>
</dbReference>